<feature type="disulfide bond" evidence="10">
    <location>
        <begin position="562"/>
        <end position="571"/>
    </location>
</feature>
<organism evidence="14 15">
    <name type="scientific">Bugula neritina</name>
    <name type="common">Brown bryozoan</name>
    <name type="synonym">Sertularia neritina</name>
    <dbReference type="NCBI Taxonomy" id="10212"/>
    <lineage>
        <taxon>Eukaryota</taxon>
        <taxon>Metazoa</taxon>
        <taxon>Spiralia</taxon>
        <taxon>Lophotrochozoa</taxon>
        <taxon>Bryozoa</taxon>
        <taxon>Gymnolaemata</taxon>
        <taxon>Cheilostomatida</taxon>
        <taxon>Flustrina</taxon>
        <taxon>Buguloidea</taxon>
        <taxon>Bugulidae</taxon>
        <taxon>Bugula</taxon>
    </lineage>
</organism>
<gene>
    <name evidence="14" type="ORF">EB796_009821</name>
</gene>
<evidence type="ECO:0000256" key="4">
    <source>
        <dbReference type="ARBA" id="ARBA00022729"/>
    </source>
</evidence>
<feature type="disulfide bond" evidence="10">
    <location>
        <begin position="496"/>
        <end position="513"/>
    </location>
</feature>
<feature type="domain" description="Laminin EGF-like" evidence="12">
    <location>
        <begin position="540"/>
        <end position="586"/>
    </location>
</feature>
<feature type="disulfide bond" evidence="10">
    <location>
        <begin position="589"/>
        <end position="606"/>
    </location>
</feature>
<dbReference type="SMART" id="SM00180">
    <property type="entry name" value="EGF_Lam"/>
    <property type="match status" value="11"/>
</dbReference>
<dbReference type="GO" id="GO:0061564">
    <property type="term" value="P:axon development"/>
    <property type="evidence" value="ECO:0007669"/>
    <property type="project" value="UniProtKB-ARBA"/>
</dbReference>
<dbReference type="SMART" id="SM00181">
    <property type="entry name" value="EGF"/>
    <property type="match status" value="8"/>
</dbReference>
<dbReference type="GO" id="GO:0006950">
    <property type="term" value="P:response to stress"/>
    <property type="evidence" value="ECO:0007669"/>
    <property type="project" value="UniProtKB-ARBA"/>
</dbReference>
<sequence length="1229" mass="134223">MEFRSIILVAFATISTISAEVLTPPYFNLAEGSTIEATATCGVNIASPKEQFCRLTGASANEVYELSGSPYYSRNSQIIAGQLCDFCVAEGTTEASAMPSQVHSAQYAIDGTERWWQSPPLSRGSRFNDVNLTVNLGQEFHVAYVFITMGNSPRPGVWTLERSIDDGKTWLPWQYFADSAGDCQLFFNKTASKKPVADTDVICTTAFSKIVPLESGEYFYSVKDINIGGRCVCNGHADACDKKDQFKLACECQHNTCGDNCDRCCEPFVQKKWQAATNTDANVCEPCQCYGHATECVYDEDVDRLGLSIDTYGKYEGGGVCQNCTDNTEGINCDKCVHGYYRPPGKNLTDKDVCQRCACDLQFTTGNCDDETGICECLEQFTGVDCRECAYGYYDPPECKPCDCFLNGTYGNVCEVGGGQCPCKVNFDGADCGQCADGFWNFPECEPCTCAGKGALDLSCDKLTGQCNCDFAFSGKECDTCQTGFFDYPKCTFCDCDTTGTEPEICHQTSGQCICKDNYTGKRCDQCAPGFYLYPVCSACDCELTGTINGDPTCDDQGQCQCLSSFGGKKCDSCAPGYHKYPACKSCDCDLLGGYGQSCDDESAQCDCRSNFIGLKCDSCAPNFYNFPTCEACLCNPAGAMPVDGYPLGGCGSFDDGYTLCECKPNVEGHICDQCKPGFYNLAKENADGCEACTCHLPGTLLGDNMCDPVTGECLCKVNVNSDWCEACIAGTYNLQESSVFGCEDCDCDMGGAIHGRCHSTTGQCSCRPRVEGRACNKPIANHYFPTLHQMKYEMEDGFNPSDDSDVRSGYNMNDFPDFSWRGYAIFSRIQPEVRVVATIDKPSSLFKLIFRYMNRNLQTVNAEVTLSPVDPSSEEQSITVSFPPTGSTQPDFVTTDTQLVLDKGKWIISVATDSDLDVDYLVLLPQVYYSGSNLQDRLRNPCMVNSKQECLHYTYLDLSKFNQLDGAAATRPDGEEVLLETNRDILIPLNFPDLVLLENDQREVVFNMSLESPGKYVFVVGYMSSLNVKQTLTVNMTPEGGNTTVGKVISTNANTGCSLCRQVVIDMDNGEQVLDTPTANITVSIIAGEDAIASIGYIAAIPQEKWKDEMIKAQVMCVRSDEQCVESSYPLIADSVVMNAPSNANDSSLPFPDSGVDRFAKLDHSENMVITFNNLTSNSYAIVVRYYQAGDVGFPVNLTVDVNGVMYSGYFDASYCPNTAGCNSNRNI</sequence>
<keyword evidence="15" id="KW-1185">Reference proteome</keyword>
<keyword evidence="5" id="KW-0677">Repeat</keyword>
<dbReference type="PRINTS" id="PR00011">
    <property type="entry name" value="EGFLAMININ"/>
</dbReference>
<dbReference type="Proteomes" id="UP000593567">
    <property type="component" value="Unassembled WGS sequence"/>
</dbReference>
<dbReference type="CDD" id="cd00055">
    <property type="entry name" value="EGF_Lam"/>
    <property type="match status" value="10"/>
</dbReference>
<comment type="caution">
    <text evidence="14">The sequence shown here is derived from an EMBL/GenBank/DDBJ whole genome shotgun (WGS) entry which is preliminary data.</text>
</comment>
<dbReference type="FunFam" id="2.10.25.10:FF:000082">
    <property type="entry name" value="Laminin subunit alpha 1"/>
    <property type="match status" value="1"/>
</dbReference>
<accession>A0A7J7JZU5</accession>
<dbReference type="Pfam" id="PF00055">
    <property type="entry name" value="Laminin_N"/>
    <property type="match status" value="1"/>
</dbReference>
<dbReference type="EMBL" id="VXIV02001556">
    <property type="protein sequence ID" value="KAF6031919.1"/>
    <property type="molecule type" value="Genomic_DNA"/>
</dbReference>
<keyword evidence="3" id="KW-0272">Extracellular matrix</keyword>
<feature type="domain" description="Laminin N-terminal" evidence="13">
    <location>
        <begin position="18"/>
        <end position="320"/>
    </location>
</feature>
<name>A0A7J7JZU5_BUGNE</name>
<feature type="domain" description="Laminin EGF-like" evidence="12">
    <location>
        <begin position="448"/>
        <end position="493"/>
    </location>
</feature>
<dbReference type="PROSITE" id="PS51117">
    <property type="entry name" value="LAMININ_NTER"/>
    <property type="match status" value="1"/>
</dbReference>
<dbReference type="Pfam" id="PF00053">
    <property type="entry name" value="EGF_laminin"/>
    <property type="match status" value="10"/>
</dbReference>
<evidence type="ECO:0000259" key="13">
    <source>
        <dbReference type="PROSITE" id="PS51117"/>
    </source>
</evidence>
<dbReference type="InterPro" id="IPR050440">
    <property type="entry name" value="Laminin/Netrin_ECM"/>
</dbReference>
<evidence type="ECO:0000256" key="6">
    <source>
        <dbReference type="ARBA" id="ARBA00022869"/>
    </source>
</evidence>
<keyword evidence="9 10" id="KW-0424">Laminin EGF-like domain</keyword>
<feature type="disulfide bond" evidence="10">
    <location>
        <begin position="402"/>
        <end position="414"/>
    </location>
</feature>
<dbReference type="OrthoDB" id="5984158at2759"/>
<dbReference type="GO" id="GO:0005604">
    <property type="term" value="C:basement membrane"/>
    <property type="evidence" value="ECO:0007669"/>
    <property type="project" value="UniProtKB-SubCell"/>
</dbReference>
<feature type="domain" description="Laminin EGF-like" evidence="12">
    <location>
        <begin position="633"/>
        <end position="692"/>
    </location>
</feature>
<comment type="caution">
    <text evidence="10">Lacks conserved residue(s) required for the propagation of feature annotation.</text>
</comment>
<dbReference type="PROSITE" id="PS50027">
    <property type="entry name" value="EGF_LAM_2"/>
    <property type="match status" value="6"/>
</dbReference>
<feature type="disulfide bond" evidence="10">
    <location>
        <begin position="494"/>
        <end position="506"/>
    </location>
</feature>
<keyword evidence="4 11" id="KW-0732">Signal</keyword>
<evidence type="ECO:0000313" key="15">
    <source>
        <dbReference type="Proteomes" id="UP000593567"/>
    </source>
</evidence>
<feature type="domain" description="Laminin EGF-like" evidence="12">
    <location>
        <begin position="587"/>
        <end position="632"/>
    </location>
</feature>
<proteinExistence type="predicted"/>
<dbReference type="FunFam" id="2.10.25.10:FF:000388">
    <property type="entry name" value="Laminin subunit alpha"/>
    <property type="match status" value="1"/>
</dbReference>
<feature type="chain" id="PRO_5029498323" description="Laminin-like protein epi-1" evidence="11">
    <location>
        <begin position="20"/>
        <end position="1229"/>
    </location>
</feature>
<dbReference type="Gene3D" id="2.10.25.10">
    <property type="entry name" value="Laminin"/>
    <property type="match status" value="10"/>
</dbReference>
<feature type="disulfide bond" evidence="10">
    <location>
        <begin position="515"/>
        <end position="524"/>
    </location>
</feature>
<dbReference type="PANTHER" id="PTHR10574:SF406">
    <property type="entry name" value="LAMININ SUBUNIT ALPHA 5"/>
    <property type="match status" value="1"/>
</dbReference>
<feature type="signal peptide" evidence="11">
    <location>
        <begin position="1"/>
        <end position="19"/>
    </location>
</feature>
<dbReference type="Gene3D" id="2.60.120.260">
    <property type="entry name" value="Galactose-binding domain-like"/>
    <property type="match status" value="2"/>
</dbReference>
<keyword evidence="8" id="KW-0325">Glycoprotein</keyword>
<evidence type="ECO:0000256" key="3">
    <source>
        <dbReference type="ARBA" id="ARBA00022530"/>
    </source>
</evidence>
<feature type="disulfide bond" evidence="10">
    <location>
        <begin position="450"/>
        <end position="467"/>
    </location>
</feature>
<dbReference type="PROSITE" id="PS01248">
    <property type="entry name" value="EGF_LAM_1"/>
    <property type="match status" value="3"/>
</dbReference>
<evidence type="ECO:0000259" key="12">
    <source>
        <dbReference type="PROSITE" id="PS50027"/>
    </source>
</evidence>
<keyword evidence="7 10" id="KW-1015">Disulfide bond</keyword>
<dbReference type="InterPro" id="IPR000742">
    <property type="entry name" value="EGF"/>
</dbReference>
<dbReference type="GO" id="GO:0009888">
    <property type="term" value="P:tissue development"/>
    <property type="evidence" value="ECO:0007669"/>
    <property type="project" value="TreeGrafter"/>
</dbReference>
<evidence type="ECO:0000256" key="1">
    <source>
        <dbReference type="ARBA" id="ARBA00004302"/>
    </source>
</evidence>
<dbReference type="FunFam" id="2.10.25.10:FF:000034">
    <property type="entry name" value="Laminin subunit alpha 3"/>
    <property type="match status" value="1"/>
</dbReference>
<dbReference type="InterPro" id="IPR008211">
    <property type="entry name" value="Laminin_N"/>
</dbReference>
<protein>
    <recommendedName>
        <fullName evidence="16">Laminin-like protein epi-1</fullName>
    </recommendedName>
</protein>
<evidence type="ECO:0000256" key="11">
    <source>
        <dbReference type="SAM" id="SignalP"/>
    </source>
</evidence>
<dbReference type="GO" id="GO:0009887">
    <property type="term" value="P:animal organ morphogenesis"/>
    <property type="evidence" value="ECO:0007669"/>
    <property type="project" value="TreeGrafter"/>
</dbReference>
<evidence type="ECO:0000256" key="7">
    <source>
        <dbReference type="ARBA" id="ARBA00023157"/>
    </source>
</evidence>
<dbReference type="InterPro" id="IPR002049">
    <property type="entry name" value="LE_dom"/>
</dbReference>
<dbReference type="SMART" id="SM00136">
    <property type="entry name" value="LamNT"/>
    <property type="match status" value="1"/>
</dbReference>
<evidence type="ECO:0000256" key="5">
    <source>
        <dbReference type="ARBA" id="ARBA00022737"/>
    </source>
</evidence>
<evidence type="ECO:0000313" key="14">
    <source>
        <dbReference type="EMBL" id="KAF6031919.1"/>
    </source>
</evidence>
<comment type="subcellular location">
    <subcellularLocation>
        <location evidence="1">Secreted</location>
        <location evidence="1">Extracellular space</location>
        <location evidence="1">Extracellular matrix</location>
        <location evidence="1">Basement membrane</location>
    </subcellularLocation>
</comment>
<dbReference type="GO" id="GO:0071711">
    <property type="term" value="P:basement membrane organization"/>
    <property type="evidence" value="ECO:0007669"/>
    <property type="project" value="UniProtKB-ARBA"/>
</dbReference>
<evidence type="ECO:0000256" key="9">
    <source>
        <dbReference type="ARBA" id="ARBA00023292"/>
    </source>
</evidence>
<reference evidence="14" key="1">
    <citation type="submission" date="2020-06" db="EMBL/GenBank/DDBJ databases">
        <title>Draft genome of Bugula neritina, a colonial animal packing powerful symbionts and potential medicines.</title>
        <authorList>
            <person name="Rayko M."/>
        </authorList>
    </citation>
    <scope>NUCLEOTIDE SEQUENCE [LARGE SCALE GENOMIC DNA]</scope>
    <source>
        <strain evidence="14">Kwan_BN1</strain>
    </source>
</reference>
<feature type="disulfide bond" evidence="10">
    <location>
        <begin position="469"/>
        <end position="478"/>
    </location>
</feature>
<feature type="disulfide bond" evidence="10">
    <location>
        <begin position="587"/>
        <end position="599"/>
    </location>
</feature>
<feature type="disulfide bond" evidence="10">
    <location>
        <begin position="448"/>
        <end position="460"/>
    </location>
</feature>
<feature type="disulfide bond" evidence="10">
    <location>
        <begin position="404"/>
        <end position="421"/>
    </location>
</feature>
<feature type="disulfide bond" evidence="10">
    <location>
        <begin position="663"/>
        <end position="672"/>
    </location>
</feature>
<evidence type="ECO:0000256" key="2">
    <source>
        <dbReference type="ARBA" id="ARBA00022525"/>
    </source>
</evidence>
<keyword evidence="2" id="KW-0964">Secreted</keyword>
<dbReference type="FunFam" id="2.10.25.10:FF:000090">
    <property type="entry name" value="laminin subunit alpha"/>
    <property type="match status" value="1"/>
</dbReference>
<feature type="domain" description="Laminin EGF-like" evidence="12">
    <location>
        <begin position="402"/>
        <end position="447"/>
    </location>
</feature>
<feature type="disulfide bond" evidence="10">
    <location>
        <begin position="423"/>
        <end position="432"/>
    </location>
</feature>
<dbReference type="AlphaFoldDB" id="A0A7J7JZU5"/>
<keyword evidence="6" id="KW-0084">Basement membrane</keyword>
<feature type="disulfide bond" evidence="10">
    <location>
        <begin position="608"/>
        <end position="617"/>
    </location>
</feature>
<dbReference type="FunFam" id="2.10.25.10:FF:000069">
    <property type="entry name" value="Laminin subunit alpha 1"/>
    <property type="match status" value="1"/>
</dbReference>
<dbReference type="SUPFAM" id="SSF57196">
    <property type="entry name" value="EGF/Laminin"/>
    <property type="match status" value="11"/>
</dbReference>
<evidence type="ECO:0000256" key="10">
    <source>
        <dbReference type="PROSITE-ProRule" id="PRU00460"/>
    </source>
</evidence>
<feature type="domain" description="Laminin EGF-like" evidence="12">
    <location>
        <begin position="494"/>
        <end position="539"/>
    </location>
</feature>
<dbReference type="FunFam" id="2.10.25.10:FF:000011">
    <property type="entry name" value="Cadherin EGF LAG seven-pass G-type receptor"/>
    <property type="match status" value="2"/>
</dbReference>
<dbReference type="PANTHER" id="PTHR10574">
    <property type="entry name" value="NETRIN/LAMININ-RELATED"/>
    <property type="match status" value="1"/>
</dbReference>
<evidence type="ECO:0000256" key="8">
    <source>
        <dbReference type="ARBA" id="ARBA00023180"/>
    </source>
</evidence>
<evidence type="ECO:0008006" key="16">
    <source>
        <dbReference type="Google" id="ProtNLM"/>
    </source>
</evidence>